<protein>
    <submittedName>
        <fullName evidence="4">DUF2520 domain-containing protein</fullName>
    </submittedName>
</protein>
<feature type="domain" description="DUF2520" evidence="3">
    <location>
        <begin position="145"/>
        <end position="231"/>
    </location>
</feature>
<dbReference type="Proteomes" id="UP000886632">
    <property type="component" value="Unassembled WGS sequence"/>
</dbReference>
<dbReference type="PANTHER" id="PTHR40459:SF1">
    <property type="entry name" value="CONSERVED HYPOTHETICAL ALANINE AND LEUCINE RICH PROTEIN"/>
    <property type="match status" value="1"/>
</dbReference>
<dbReference type="AlphaFoldDB" id="A0A935IJY5"/>
<dbReference type="Pfam" id="PF10727">
    <property type="entry name" value="Rossmann-like"/>
    <property type="match status" value="1"/>
</dbReference>
<evidence type="ECO:0000259" key="2">
    <source>
        <dbReference type="Pfam" id="PF10727"/>
    </source>
</evidence>
<evidence type="ECO:0000256" key="1">
    <source>
        <dbReference type="SAM" id="MobiDB-lite"/>
    </source>
</evidence>
<name>A0A935IJY5_9MICO</name>
<evidence type="ECO:0000313" key="5">
    <source>
        <dbReference type="EMBL" id="MBL0003558.1"/>
    </source>
</evidence>
<evidence type="ECO:0000313" key="6">
    <source>
        <dbReference type="Proteomes" id="UP000726105"/>
    </source>
</evidence>
<organism evidence="4 6">
    <name type="scientific">Candidatus Phosphoribacter hodrii</name>
    <dbReference type="NCBI Taxonomy" id="2953743"/>
    <lineage>
        <taxon>Bacteria</taxon>
        <taxon>Bacillati</taxon>
        <taxon>Actinomycetota</taxon>
        <taxon>Actinomycetes</taxon>
        <taxon>Micrococcales</taxon>
        <taxon>Dermatophilaceae</taxon>
        <taxon>Candidatus Phosphoribacter</taxon>
    </lineage>
</organism>
<evidence type="ECO:0000259" key="3">
    <source>
        <dbReference type="Pfam" id="PF10728"/>
    </source>
</evidence>
<reference evidence="4 6" key="1">
    <citation type="submission" date="2020-10" db="EMBL/GenBank/DDBJ databases">
        <title>Connecting structure to function with the recovery of over 1000 high-quality activated sludge metagenome-assembled genomes encoding full-length rRNA genes using long-read sequencing.</title>
        <authorList>
            <person name="Singleton C.M."/>
            <person name="Petriglieri F."/>
            <person name="Kristensen J.M."/>
            <person name="Kirkegaard R.H."/>
            <person name="Michaelsen T.Y."/>
            <person name="Andersen M.H."/>
            <person name="Karst S.M."/>
            <person name="Dueholm M.S."/>
            <person name="Nielsen P.H."/>
            <person name="Albertsen M."/>
        </authorList>
    </citation>
    <scope>NUCLEOTIDE SEQUENCE [LARGE SCALE GENOMIC DNA]</scope>
    <source>
        <strain evidence="4">Ega_18-Q3-R5-49_MAXAC.001</strain>
        <strain evidence="5">Ribe_18-Q3-R11-54_MAXAC.001</strain>
    </source>
</reference>
<accession>A0A935IJY5</accession>
<feature type="domain" description="Putative oxidoreductase/dehydrogenase Rossmann-like" evidence="2">
    <location>
        <begin position="8"/>
        <end position="127"/>
    </location>
</feature>
<dbReference type="SUPFAM" id="SSF51735">
    <property type="entry name" value="NAD(P)-binding Rossmann-fold domains"/>
    <property type="match status" value="1"/>
</dbReference>
<dbReference type="InterPro" id="IPR036291">
    <property type="entry name" value="NAD(P)-bd_dom_sf"/>
</dbReference>
<sequence length="257" mass="25852">MSTPSGPTARLRVGVIGAGRAGVALGAALARAGHLPVAVAAVSDASRERAEAVLPGVPIREALDVVAEADLVLLAVPDDVLPGLVAGLAAAGAFHPGQVLLHTSARYGIGVLEPAATHDVLPVAIHPAVALTGELGDGERLAAALFAVTTLKSLRPLGEALVMEMGGEPVWVEEEDRPAYAAALGAVRDGLEGVLGAASRVLADCGIPHPARALAPLVLTALEDALRTGSVARDPGVYAAPVVDRPSDGPEPLEDDQ</sequence>
<dbReference type="EMBL" id="JADKGK010000013">
    <property type="protein sequence ID" value="MBL0003558.1"/>
    <property type="molecule type" value="Genomic_DNA"/>
</dbReference>
<dbReference type="InterPro" id="IPR019665">
    <property type="entry name" value="OxRdtase/DH_put_Rossmann_dom"/>
</dbReference>
<evidence type="ECO:0000313" key="4">
    <source>
        <dbReference type="EMBL" id="MBK7273495.1"/>
    </source>
</evidence>
<dbReference type="Proteomes" id="UP000726105">
    <property type="component" value="Unassembled WGS sequence"/>
</dbReference>
<dbReference type="Gene3D" id="3.40.50.720">
    <property type="entry name" value="NAD(P)-binding Rossmann-like Domain"/>
    <property type="match status" value="1"/>
</dbReference>
<dbReference type="Pfam" id="PF10728">
    <property type="entry name" value="DUF2520"/>
    <property type="match status" value="1"/>
</dbReference>
<feature type="region of interest" description="Disordered" evidence="1">
    <location>
        <begin position="237"/>
        <end position="257"/>
    </location>
</feature>
<dbReference type="PANTHER" id="PTHR40459">
    <property type="entry name" value="CONSERVED HYPOTHETICAL ALANINE AND LEUCINE RICH PROTEIN"/>
    <property type="match status" value="1"/>
</dbReference>
<proteinExistence type="predicted"/>
<dbReference type="EMBL" id="JADJIB010000003">
    <property type="protein sequence ID" value="MBK7273495.1"/>
    <property type="molecule type" value="Genomic_DNA"/>
</dbReference>
<dbReference type="InterPro" id="IPR018931">
    <property type="entry name" value="DUF2520"/>
</dbReference>
<comment type="caution">
    <text evidence="4">The sequence shown here is derived from an EMBL/GenBank/DDBJ whole genome shotgun (WGS) entry which is preliminary data.</text>
</comment>
<gene>
    <name evidence="4" type="ORF">IPI13_10130</name>
    <name evidence="5" type="ORF">IPP00_06085</name>
</gene>